<name>A0ACA9PVE8_9GLOM</name>
<protein>
    <submittedName>
        <fullName evidence="1">1064_t:CDS:1</fullName>
    </submittedName>
</protein>
<sequence length="49" mass="5517">IGDDNNFQKCSATFKLTTSTTNLASHLQTKHRLNQTSLLLLLNSKRETI</sequence>
<accession>A0ACA9PVE8</accession>
<organism evidence="1 2">
    <name type="scientific">Scutellospora calospora</name>
    <dbReference type="NCBI Taxonomy" id="85575"/>
    <lineage>
        <taxon>Eukaryota</taxon>
        <taxon>Fungi</taxon>
        <taxon>Fungi incertae sedis</taxon>
        <taxon>Mucoromycota</taxon>
        <taxon>Glomeromycotina</taxon>
        <taxon>Glomeromycetes</taxon>
        <taxon>Diversisporales</taxon>
        <taxon>Gigasporaceae</taxon>
        <taxon>Scutellospora</taxon>
    </lineage>
</organism>
<evidence type="ECO:0000313" key="1">
    <source>
        <dbReference type="EMBL" id="CAG8726657.1"/>
    </source>
</evidence>
<dbReference type="EMBL" id="CAJVPM010050219">
    <property type="protein sequence ID" value="CAG8726657.1"/>
    <property type="molecule type" value="Genomic_DNA"/>
</dbReference>
<reference evidence="1" key="1">
    <citation type="submission" date="2021-06" db="EMBL/GenBank/DDBJ databases">
        <authorList>
            <person name="Kallberg Y."/>
            <person name="Tangrot J."/>
            <person name="Rosling A."/>
        </authorList>
    </citation>
    <scope>NUCLEOTIDE SEQUENCE</scope>
    <source>
        <strain evidence="1">AU212A</strain>
    </source>
</reference>
<keyword evidence="2" id="KW-1185">Reference proteome</keyword>
<proteinExistence type="predicted"/>
<feature type="non-terminal residue" evidence="1">
    <location>
        <position position="1"/>
    </location>
</feature>
<comment type="caution">
    <text evidence="1">The sequence shown here is derived from an EMBL/GenBank/DDBJ whole genome shotgun (WGS) entry which is preliminary data.</text>
</comment>
<gene>
    <name evidence="1" type="ORF">SCALOS_LOCUS11456</name>
</gene>
<dbReference type="Proteomes" id="UP000789860">
    <property type="component" value="Unassembled WGS sequence"/>
</dbReference>
<evidence type="ECO:0000313" key="2">
    <source>
        <dbReference type="Proteomes" id="UP000789860"/>
    </source>
</evidence>